<sequence length="491" mass="55060">MKYPLFFTAFLCGAALLAQGQTELFNWSLLWNGSWEEFSADSGTLHNRGEFKLNLLPQNLTLRGQMLGRRPLTLASEIDPEKQIISFNGGVYHKPTGSRLLYGTLDEWGLSARVRNPWIRSPPYAENHKPLIADLKTAVSTTKEDEAYLYLSSPVLNLFPKLKFRSFISAQKETKTDTTAAAGGIELFLPDKTNLAIEGFYTRAVLPPVKRSSWFSDPPPLPEREFQLYSAGLLFSNPLISVSSDFAVSDTFSWGADIYCNLGITLTLRPLSISLAADGAGKRFIYRDGADHGEGFRAAAKIEWKGKRSSLFRFGTVLRGPEFGSALNRSSTDFYYRFPSAGAKNTFPVRLTRISLSIDRNGENSQKITDSLSGYIGFSFNLLKKAPFGLNISGSIKGITAAESYLSPYPVPESPWIFSSAAINCDFIWSPLNYQLRSRVGYSNNAKNDEKWYFSLYMAARFRHGRLGIKVESPDCPEKWNFSIFWRVECH</sequence>
<reference evidence="2" key="1">
    <citation type="submission" date="2012-03" db="EMBL/GenBank/DDBJ databases">
        <title>Functional metagenomics reveals considerable lignocellulase gene clusters in the gut microbiome of a wood-feeding higher termite.</title>
        <authorList>
            <person name="Liu N."/>
        </authorList>
    </citation>
    <scope>NUCLEOTIDE SEQUENCE</scope>
</reference>
<name>A0A806KAK0_9BACT</name>
<feature type="chain" id="PRO_5032414236" evidence="1">
    <location>
        <begin position="21"/>
        <end position="491"/>
    </location>
</feature>
<feature type="signal peptide" evidence="1">
    <location>
        <begin position="1"/>
        <end position="20"/>
    </location>
</feature>
<dbReference type="AlphaFoldDB" id="A0A806KAK0"/>
<organism evidence="2">
    <name type="scientific">uncultured bacterium contig00010</name>
    <dbReference type="NCBI Taxonomy" id="1181502"/>
    <lineage>
        <taxon>Bacteria</taxon>
        <taxon>environmental samples</taxon>
    </lineage>
</organism>
<accession>A0A806KAK0</accession>
<protein>
    <submittedName>
        <fullName evidence="2">Uncharacterized protein</fullName>
    </submittedName>
</protein>
<keyword evidence="1" id="KW-0732">Signal</keyword>
<evidence type="ECO:0000313" key="2">
    <source>
        <dbReference type="EMBL" id="AGS51584.1"/>
    </source>
</evidence>
<evidence type="ECO:0000256" key="1">
    <source>
        <dbReference type="SAM" id="SignalP"/>
    </source>
</evidence>
<proteinExistence type="predicted"/>
<dbReference type="EMBL" id="JQ844165">
    <property type="protein sequence ID" value="AGS51584.1"/>
    <property type="molecule type" value="Genomic_DNA"/>
</dbReference>